<dbReference type="RefSeq" id="WP_091072732.1">
    <property type="nucleotide sequence ID" value="NZ_FMDM01000033.1"/>
</dbReference>
<evidence type="ECO:0000313" key="2">
    <source>
        <dbReference type="Proteomes" id="UP000199360"/>
    </source>
</evidence>
<dbReference type="AlphaFoldDB" id="A0A1C5KAA9"/>
<reference evidence="2" key="1">
    <citation type="submission" date="2016-06" db="EMBL/GenBank/DDBJ databases">
        <authorList>
            <person name="Varghese N."/>
            <person name="Submissions Spin"/>
        </authorList>
    </citation>
    <scope>NUCLEOTIDE SEQUENCE [LARGE SCALE GENOMIC DNA]</scope>
    <source>
        <strain evidence="2">DSM 45647</strain>
    </source>
</reference>
<protein>
    <submittedName>
        <fullName evidence="1">Uncharacterized protein</fullName>
    </submittedName>
</protein>
<name>A0A1C5KAA9_9ACTN</name>
<dbReference type="Proteomes" id="UP000199360">
    <property type="component" value="Unassembled WGS sequence"/>
</dbReference>
<accession>A0A1C5KAA9</accession>
<sequence length="69" mass="7686">MSIPGTFSLSALAEAYRRAAEAHAYYCELKYKGDPESVEEARYLLLGWGEVWELFDGVGLPIEQDEDGA</sequence>
<proteinExistence type="predicted"/>
<dbReference type="EMBL" id="FMDM01000033">
    <property type="protein sequence ID" value="SCG79600.1"/>
    <property type="molecule type" value="Genomic_DNA"/>
</dbReference>
<keyword evidence="2" id="KW-1185">Reference proteome</keyword>
<organism evidence="1 2">
    <name type="scientific">Micromonospora humi</name>
    <dbReference type="NCBI Taxonomy" id="745366"/>
    <lineage>
        <taxon>Bacteria</taxon>
        <taxon>Bacillati</taxon>
        <taxon>Actinomycetota</taxon>
        <taxon>Actinomycetes</taxon>
        <taxon>Micromonosporales</taxon>
        <taxon>Micromonosporaceae</taxon>
        <taxon>Micromonospora</taxon>
    </lineage>
</organism>
<gene>
    <name evidence="1" type="ORF">GA0070213_13310</name>
</gene>
<dbReference type="STRING" id="745366.GA0070213_13310"/>
<evidence type="ECO:0000313" key="1">
    <source>
        <dbReference type="EMBL" id="SCG79600.1"/>
    </source>
</evidence>